<feature type="transmembrane region" description="Helical" evidence="6">
    <location>
        <begin position="385"/>
        <end position="413"/>
    </location>
</feature>
<feature type="domain" description="G-protein coupled receptors family 1 profile" evidence="7">
    <location>
        <begin position="664"/>
        <end position="856"/>
    </location>
</feature>
<accession>A0AAU9VRH5</accession>
<dbReference type="InterPro" id="IPR017452">
    <property type="entry name" value="GPCR_Rhodpsn_7TM"/>
</dbReference>
<dbReference type="GO" id="GO:0004930">
    <property type="term" value="F:G protein-coupled receptor activity"/>
    <property type="evidence" value="ECO:0007669"/>
    <property type="project" value="InterPro"/>
</dbReference>
<organism evidence="8 9">
    <name type="scientific">Pocillopora meandrina</name>
    <dbReference type="NCBI Taxonomy" id="46732"/>
    <lineage>
        <taxon>Eukaryota</taxon>
        <taxon>Metazoa</taxon>
        <taxon>Cnidaria</taxon>
        <taxon>Anthozoa</taxon>
        <taxon>Hexacorallia</taxon>
        <taxon>Scleractinia</taxon>
        <taxon>Astrocoeniina</taxon>
        <taxon>Pocilloporidae</taxon>
        <taxon>Pocillopora</taxon>
    </lineage>
</organism>
<dbReference type="SMART" id="SM01381">
    <property type="entry name" value="7TM_GPCR_Srsx"/>
    <property type="match status" value="1"/>
</dbReference>
<reference evidence="8 9" key="1">
    <citation type="submission" date="2022-05" db="EMBL/GenBank/DDBJ databases">
        <authorList>
            <consortium name="Genoscope - CEA"/>
            <person name="William W."/>
        </authorList>
    </citation>
    <scope>NUCLEOTIDE SEQUENCE [LARGE SCALE GENOMIC DNA]</scope>
</reference>
<dbReference type="Gene3D" id="1.10.1220.70">
    <property type="match status" value="1"/>
</dbReference>
<feature type="transmembrane region" description="Helical" evidence="6">
    <location>
        <begin position="794"/>
        <end position="817"/>
    </location>
</feature>
<keyword evidence="3 6" id="KW-0812">Transmembrane</keyword>
<feature type="transmembrane region" description="Helical" evidence="6">
    <location>
        <begin position="425"/>
        <end position="449"/>
    </location>
</feature>
<feature type="transmembrane region" description="Helical" evidence="6">
    <location>
        <begin position="301"/>
        <end position="320"/>
    </location>
</feature>
<feature type="transmembrane region" description="Helical" evidence="6">
    <location>
        <begin position="536"/>
        <end position="559"/>
    </location>
</feature>
<evidence type="ECO:0000256" key="1">
    <source>
        <dbReference type="ARBA" id="ARBA00004651"/>
    </source>
</evidence>
<feature type="transmembrane region" description="Helical" evidence="6">
    <location>
        <begin position="28"/>
        <end position="50"/>
    </location>
</feature>
<feature type="domain" description="G-protein coupled receptors family 1 profile" evidence="7">
    <location>
        <begin position="406"/>
        <end position="642"/>
    </location>
</feature>
<dbReference type="PANTHER" id="PTHR22750">
    <property type="entry name" value="G-PROTEIN COUPLED RECEPTOR"/>
    <property type="match status" value="1"/>
</dbReference>
<keyword evidence="5 6" id="KW-0472">Membrane</keyword>
<dbReference type="GO" id="GO:0005886">
    <property type="term" value="C:plasma membrane"/>
    <property type="evidence" value="ECO:0007669"/>
    <property type="project" value="UniProtKB-SubCell"/>
</dbReference>
<feature type="transmembrane region" description="Helical" evidence="6">
    <location>
        <begin position="685"/>
        <end position="708"/>
    </location>
</feature>
<protein>
    <recommendedName>
        <fullName evidence="7">G-protein coupled receptors family 1 profile domain-containing protein</fullName>
    </recommendedName>
</protein>
<feature type="transmembrane region" description="Helical" evidence="6">
    <location>
        <begin position="341"/>
        <end position="365"/>
    </location>
</feature>
<dbReference type="Gene3D" id="1.20.1070.10">
    <property type="entry name" value="Rhodopsin 7-helix transmembrane proteins"/>
    <property type="match status" value="4"/>
</dbReference>
<keyword evidence="4 6" id="KW-1133">Transmembrane helix</keyword>
<feature type="transmembrane region" description="Helical" evidence="6">
    <location>
        <begin position="591"/>
        <end position="610"/>
    </location>
</feature>
<feature type="transmembrane region" description="Helical" evidence="6">
    <location>
        <begin position="767"/>
        <end position="788"/>
    </location>
</feature>
<evidence type="ECO:0000256" key="2">
    <source>
        <dbReference type="ARBA" id="ARBA00022475"/>
    </source>
</evidence>
<evidence type="ECO:0000256" key="4">
    <source>
        <dbReference type="ARBA" id="ARBA00022989"/>
    </source>
</evidence>
<dbReference type="AlphaFoldDB" id="A0AAU9VRH5"/>
<feature type="transmembrane region" description="Helical" evidence="6">
    <location>
        <begin position="172"/>
        <end position="194"/>
    </location>
</feature>
<dbReference type="InterPro" id="IPR000276">
    <property type="entry name" value="GPCR_Rhodpsn"/>
</dbReference>
<feature type="transmembrane region" description="Helical" evidence="6">
    <location>
        <begin position="509"/>
        <end position="530"/>
    </location>
</feature>
<sequence length="856" mass="97959">MNETLTCFFLDIDLDQTIETQTANFATCVLNSMFSLITITGNFIILNAIWKNRELHSPSFVLLFFLALSDLLVGLICQPSFVAFKIAELRRDFSCYCISRMIQSISGWTTSGIKQLQRNLNTSRTETAQVLKCRKSVVTVLYVYGLFWIFYVPFCVTMLMDSAEGYTLTVKIVYDYVGTIVFLNSFFNPIVYCWRIREIRNAIAESLESFSAYCNLRLIQFFCGWISSSVSFITVSGISVDRLLALHLHLRYKSIITVRRKIFRIARGHERQITGQNNIVTSCSIRTKDINIRACKKSATTVIYVFSWMLMFYLPFLVVMAMEMIKGDEKVVKIAYEWASLLVFINSSVNPVIYSCISVTFALVMNKTYSNCFFLDINLQKSKETITASILTCIFNAVFSLITSTGNFIILRVIWKTQELHSPSFMLLLCLSASDLLVGLICQPFYVAYQIAELSDNYGAYCILRMTQNISSWTTAGVSLLILSCVSVDRLLALTLHLRYRTIVTVHRVLYVVCFLWTGCITAVLLKVWIRNWIIIPLVVLLISFLVTAASTFQIVQIVRKHQRQIRQQQRNIQMNTVNALKCRRSAVTALYIYGLFLFFYVPFCSTLFAEALFGYTLKVKIAYDYTTTAVFVNSSLNPFLYCWRIKEIRHANRFLFSLLTSSGNTIILNVIWKTPELHSPSFMLLLCLSASDLLVGLICQPLFVAYQIAELLHNFRAYCILRMTQNISGWITVGMSLFTLSAVSIDRLLALTLHLRYSSIVTGSRVLKVAIFLWIGNVTVVILRFWIKKWIFFPLVAILLSFLVTAVSSLKIFWIVRKHQRQIKQQQESAQLSTVNMLKCRKSAVTVVCVYGLFL</sequence>
<proteinExistence type="predicted"/>
<dbReference type="PRINTS" id="PR00237">
    <property type="entry name" value="GPCRRHODOPSN"/>
</dbReference>
<evidence type="ECO:0000259" key="7">
    <source>
        <dbReference type="PROSITE" id="PS50262"/>
    </source>
</evidence>
<dbReference type="EMBL" id="CALNXJ010000001">
    <property type="protein sequence ID" value="CAH3032117.1"/>
    <property type="molecule type" value="Genomic_DNA"/>
</dbReference>
<evidence type="ECO:0000256" key="5">
    <source>
        <dbReference type="ARBA" id="ARBA00023136"/>
    </source>
</evidence>
<comment type="subcellular location">
    <subcellularLocation>
        <location evidence="1">Cell membrane</location>
        <topology evidence="1">Multi-pass membrane protein</topology>
    </subcellularLocation>
</comment>
<dbReference type="Proteomes" id="UP001159428">
    <property type="component" value="Unassembled WGS sequence"/>
</dbReference>
<feature type="transmembrane region" description="Helical" evidence="6">
    <location>
        <begin position="141"/>
        <end position="160"/>
    </location>
</feature>
<dbReference type="Pfam" id="PF00001">
    <property type="entry name" value="7tm_1"/>
    <property type="match status" value="3"/>
</dbReference>
<dbReference type="PROSITE" id="PS50262">
    <property type="entry name" value="G_PROTEIN_RECEP_F1_2"/>
    <property type="match status" value="3"/>
</dbReference>
<evidence type="ECO:0000313" key="8">
    <source>
        <dbReference type="EMBL" id="CAH3032117.1"/>
    </source>
</evidence>
<feature type="non-terminal residue" evidence="8">
    <location>
        <position position="856"/>
    </location>
</feature>
<feature type="domain" description="G-protein coupled receptors family 1 profile" evidence="7">
    <location>
        <begin position="41"/>
        <end position="354"/>
    </location>
</feature>
<comment type="caution">
    <text evidence="8">The sequence shown here is derived from an EMBL/GenBank/DDBJ whole genome shotgun (WGS) entry which is preliminary data.</text>
</comment>
<feature type="transmembrane region" description="Helical" evidence="6">
    <location>
        <begin position="655"/>
        <end position="673"/>
    </location>
</feature>
<evidence type="ECO:0000256" key="6">
    <source>
        <dbReference type="SAM" id="Phobius"/>
    </source>
</evidence>
<feature type="transmembrane region" description="Helical" evidence="6">
    <location>
        <begin position="62"/>
        <end position="84"/>
    </location>
</feature>
<evidence type="ECO:0000313" key="9">
    <source>
        <dbReference type="Proteomes" id="UP001159428"/>
    </source>
</evidence>
<keyword evidence="9" id="KW-1185">Reference proteome</keyword>
<evidence type="ECO:0000256" key="3">
    <source>
        <dbReference type="ARBA" id="ARBA00022692"/>
    </source>
</evidence>
<dbReference type="SUPFAM" id="SSF81321">
    <property type="entry name" value="Family A G protein-coupled receptor-like"/>
    <property type="match status" value="4"/>
</dbReference>
<name>A0AAU9VRH5_9CNID</name>
<keyword evidence="2" id="KW-1003">Cell membrane</keyword>
<dbReference type="CDD" id="cd00637">
    <property type="entry name" value="7tm_classA_rhodopsin-like"/>
    <property type="match status" value="2"/>
</dbReference>
<gene>
    <name evidence="8" type="ORF">PMEA_00000973</name>
</gene>